<dbReference type="Gene3D" id="3.40.50.1820">
    <property type="entry name" value="alpha/beta hydrolase"/>
    <property type="match status" value="1"/>
</dbReference>
<accession>A0ABY3X458</accession>
<keyword evidence="3" id="KW-1185">Reference proteome</keyword>
<evidence type="ECO:0000313" key="3">
    <source>
        <dbReference type="Proteomes" id="UP000829542"/>
    </source>
</evidence>
<reference evidence="2 3" key="1">
    <citation type="submission" date="2022-03" db="EMBL/GenBank/DDBJ databases">
        <title>Ignatzschineria rhizosphaerae HR5S32.</title>
        <authorList>
            <person name="Sun J.Q."/>
            <person name="Feng J.Y."/>
        </authorList>
    </citation>
    <scope>NUCLEOTIDE SEQUENCE [LARGE SCALE GENOMIC DNA]</scope>
    <source>
        <strain evidence="2 3">HR5S32</strain>
    </source>
</reference>
<feature type="domain" description="AB hydrolase-1" evidence="1">
    <location>
        <begin position="12"/>
        <end position="107"/>
    </location>
</feature>
<dbReference type="PANTHER" id="PTHR37946:SF1">
    <property type="entry name" value="SLL1969 PROTEIN"/>
    <property type="match status" value="1"/>
</dbReference>
<evidence type="ECO:0000313" key="2">
    <source>
        <dbReference type="EMBL" id="UNM96670.1"/>
    </source>
</evidence>
<dbReference type="PANTHER" id="PTHR37946">
    <property type="entry name" value="SLL1969 PROTEIN"/>
    <property type="match status" value="1"/>
</dbReference>
<dbReference type="GO" id="GO:0016787">
    <property type="term" value="F:hydrolase activity"/>
    <property type="evidence" value="ECO:0007669"/>
    <property type="project" value="UniProtKB-KW"/>
</dbReference>
<dbReference type="Pfam" id="PF12697">
    <property type="entry name" value="Abhydrolase_6"/>
    <property type="match status" value="1"/>
</dbReference>
<organism evidence="2 3">
    <name type="scientific">Ignatzschineria rhizosphaerae</name>
    <dbReference type="NCBI Taxonomy" id="2923279"/>
    <lineage>
        <taxon>Bacteria</taxon>
        <taxon>Pseudomonadati</taxon>
        <taxon>Pseudomonadota</taxon>
        <taxon>Gammaproteobacteria</taxon>
        <taxon>Cardiobacteriales</taxon>
        <taxon>Ignatzschineriaceae</taxon>
        <taxon>Ignatzschineria</taxon>
    </lineage>
</organism>
<dbReference type="SUPFAM" id="SSF53474">
    <property type="entry name" value="alpha/beta-Hydrolases"/>
    <property type="match status" value="1"/>
</dbReference>
<dbReference type="Proteomes" id="UP000829542">
    <property type="component" value="Chromosome"/>
</dbReference>
<dbReference type="InterPro" id="IPR029058">
    <property type="entry name" value="AB_hydrolase_fold"/>
</dbReference>
<gene>
    <name evidence="2" type="ORF">MMG00_02050</name>
</gene>
<name>A0ABY3X458_9GAMM</name>
<dbReference type="InterPro" id="IPR000073">
    <property type="entry name" value="AB_hydrolase_1"/>
</dbReference>
<dbReference type="RefSeq" id="WP_242150688.1">
    <property type="nucleotide sequence ID" value="NZ_CP093379.1"/>
</dbReference>
<evidence type="ECO:0000259" key="1">
    <source>
        <dbReference type="Pfam" id="PF12697"/>
    </source>
</evidence>
<dbReference type="EMBL" id="CP093379">
    <property type="protein sequence ID" value="UNM96670.1"/>
    <property type="molecule type" value="Genomic_DNA"/>
</dbReference>
<protein>
    <submittedName>
        <fullName evidence="2">Alpha/beta hydrolase</fullName>
    </submittedName>
</protein>
<sequence length="226" mass="25438">MNDSLQSSCKDIVLIHGLYQNSLVMKLLGRRLNAFGYKTHYFDYPTLKQDLSHNTSALKAYLREFKQPFVIIGHSLGCILTLNTLHQESFPLLQSVIAITPPFLGSRIVKYLSEHQSVFLIGKAQNALTPKDDSLSWDFSIPLGIIAGTQNTGPSALLLESLTNTIEKDSMISDGTVYLDETRIKGFTDFITLPKSHTMILFDPTLPQLCDYFIQHHHFHSIVDLV</sequence>
<proteinExistence type="predicted"/>
<keyword evidence="2" id="KW-0378">Hydrolase</keyword>